<proteinExistence type="predicted"/>
<evidence type="ECO:0000313" key="3">
    <source>
        <dbReference type="Proteomes" id="UP000182938"/>
    </source>
</evidence>
<evidence type="ECO:0000313" key="2">
    <source>
        <dbReference type="EMBL" id="APH02606.1"/>
    </source>
</evidence>
<keyword evidence="3" id="KW-1185">Reference proteome</keyword>
<evidence type="ECO:0000256" key="1">
    <source>
        <dbReference type="SAM" id="MobiDB-lite"/>
    </source>
</evidence>
<feature type="region of interest" description="Disordered" evidence="1">
    <location>
        <begin position="1"/>
        <end position="47"/>
    </location>
</feature>
<dbReference type="AlphaFoldDB" id="A0A1L3MJX8"/>
<protein>
    <submittedName>
        <fullName evidence="2">Uncharacterized protein</fullName>
    </submittedName>
</protein>
<organism evidence="2 3">
    <name type="scientific">Janibacter indicus</name>
    <dbReference type="NCBI Taxonomy" id="857417"/>
    <lineage>
        <taxon>Bacteria</taxon>
        <taxon>Bacillati</taxon>
        <taxon>Actinomycetota</taxon>
        <taxon>Actinomycetes</taxon>
        <taxon>Micrococcales</taxon>
        <taxon>Intrasporangiaceae</taxon>
        <taxon>Janibacter</taxon>
    </lineage>
</organism>
<name>A0A1L3MJX8_9MICO</name>
<dbReference type="KEGG" id="jte:ASJ30_14560"/>
<gene>
    <name evidence="2" type="ORF">ASJ30_14560</name>
</gene>
<dbReference type="Proteomes" id="UP000182938">
    <property type="component" value="Chromosome"/>
</dbReference>
<dbReference type="EMBL" id="CP013290">
    <property type="protein sequence ID" value="APH02606.1"/>
    <property type="molecule type" value="Genomic_DNA"/>
</dbReference>
<reference evidence="2 3" key="1">
    <citation type="submission" date="2015-11" db="EMBL/GenBank/DDBJ databases">
        <authorList>
            <person name="Zhang Y."/>
            <person name="Guo Z."/>
        </authorList>
    </citation>
    <scope>NUCLEOTIDE SEQUENCE [LARGE SCALE GENOMIC DNA]</scope>
    <source>
        <strain evidence="2 3">YFY001</strain>
    </source>
</reference>
<sequence length="70" mass="7510">MKETSSVRGMKRTPGSDSRRSRRIGSSHSCDSRTIGSGVGQALSWKPGCERSARDGMVMRVSSGPDRLVA</sequence>
<accession>A0A1L3MJX8</accession>